<proteinExistence type="predicted"/>
<protein>
    <submittedName>
        <fullName evidence="1">Uncharacterized protein</fullName>
    </submittedName>
</protein>
<evidence type="ECO:0000313" key="1">
    <source>
        <dbReference type="EMBL" id="MDQ0422316.1"/>
    </source>
</evidence>
<organism evidence="1 2">
    <name type="scientific">Peteryoungia aggregata LMG 23059</name>
    <dbReference type="NCBI Taxonomy" id="1368425"/>
    <lineage>
        <taxon>Bacteria</taxon>
        <taxon>Pseudomonadati</taxon>
        <taxon>Pseudomonadota</taxon>
        <taxon>Alphaproteobacteria</taxon>
        <taxon>Hyphomicrobiales</taxon>
        <taxon>Rhizobiaceae</taxon>
        <taxon>Peteryoungia</taxon>
    </lineage>
</organism>
<evidence type="ECO:0000313" key="2">
    <source>
        <dbReference type="Proteomes" id="UP001238496"/>
    </source>
</evidence>
<reference evidence="1 2" key="1">
    <citation type="submission" date="2023-07" db="EMBL/GenBank/DDBJ databases">
        <title>Genomic Encyclopedia of Type Strains, Phase IV (KMG-IV): sequencing the most valuable type-strain genomes for metagenomic binning, comparative biology and taxonomic classification.</title>
        <authorList>
            <person name="Goeker M."/>
        </authorList>
    </citation>
    <scope>NUCLEOTIDE SEQUENCE [LARGE SCALE GENOMIC DNA]</scope>
    <source>
        <strain evidence="1 2">DSM 1111</strain>
    </source>
</reference>
<accession>A0ABU0GC67</accession>
<gene>
    <name evidence="1" type="ORF">J2045_003364</name>
</gene>
<dbReference type="RefSeq" id="WP_307374761.1">
    <property type="nucleotide sequence ID" value="NZ_JAUSUW010000010.1"/>
</dbReference>
<comment type="caution">
    <text evidence="1">The sequence shown here is derived from an EMBL/GenBank/DDBJ whole genome shotgun (WGS) entry which is preliminary data.</text>
</comment>
<keyword evidence="2" id="KW-1185">Reference proteome</keyword>
<name>A0ABU0GC67_9HYPH</name>
<sequence length="252" mass="28426">MAQFIGEVIVRAKITTATHDIATQITKDLAADVAAEVDLIGLVHEVKPGDVYPDKGEKARFADTQSFDYAQVEGALCVFEHIIESRDEEPYKELLEGFGWSAMRMVAVQAGDICDRAFKHMESLGYEFTGAYDWEFVPDVCRHLDWNALFNDNQYNNGRYDPNIDELVNVLITAEMATVEPGKRLFHKEEMTADDYIKACRAEAERQWGYGDLVSDHPEHITAAMEAGQTPTEITYELGKQFDLTPRDAYLG</sequence>
<dbReference type="EMBL" id="JAUSUW010000010">
    <property type="protein sequence ID" value="MDQ0422316.1"/>
    <property type="molecule type" value="Genomic_DNA"/>
</dbReference>
<dbReference type="Proteomes" id="UP001238496">
    <property type="component" value="Unassembled WGS sequence"/>
</dbReference>